<feature type="domain" description="Aminoglycoside phosphotransferase" evidence="1">
    <location>
        <begin position="47"/>
        <end position="155"/>
    </location>
</feature>
<dbReference type="VEuPathDB" id="FungiDB:RhiirA1_543182"/>
<evidence type="ECO:0000313" key="3">
    <source>
        <dbReference type="Proteomes" id="UP000684084"/>
    </source>
</evidence>
<gene>
    <name evidence="2" type="ORF">CHRIB12_LOCUS12293</name>
</gene>
<name>A0A2I1FKI2_9GLOM</name>
<dbReference type="Gene3D" id="3.90.1200.10">
    <property type="match status" value="1"/>
</dbReference>
<dbReference type="EMBL" id="CAGKOT010000026">
    <property type="protein sequence ID" value="CAB5369659.1"/>
    <property type="molecule type" value="Genomic_DNA"/>
</dbReference>
<dbReference type="InterPro" id="IPR011009">
    <property type="entry name" value="Kinase-like_dom_sf"/>
</dbReference>
<organism evidence="2 3">
    <name type="scientific">Rhizophagus irregularis</name>
    <dbReference type="NCBI Taxonomy" id="588596"/>
    <lineage>
        <taxon>Eukaryota</taxon>
        <taxon>Fungi</taxon>
        <taxon>Fungi incertae sedis</taxon>
        <taxon>Mucoromycota</taxon>
        <taxon>Glomeromycotina</taxon>
        <taxon>Glomeromycetes</taxon>
        <taxon>Glomerales</taxon>
        <taxon>Glomeraceae</taxon>
        <taxon>Rhizophagus</taxon>
    </lineage>
</organism>
<dbReference type="AlphaFoldDB" id="A0A2I1FKI2"/>
<feature type="domain" description="Aminoglycoside phosphotransferase" evidence="1">
    <location>
        <begin position="255"/>
        <end position="316"/>
    </location>
</feature>
<reference evidence="2" key="1">
    <citation type="submission" date="2020-05" db="EMBL/GenBank/DDBJ databases">
        <authorList>
            <person name="Rincon C."/>
            <person name="Sanders R I."/>
            <person name="Robbins C."/>
            <person name="Chaturvedi A."/>
        </authorList>
    </citation>
    <scope>NUCLEOTIDE SEQUENCE</scope>
    <source>
        <strain evidence="2">CHB12</strain>
    </source>
</reference>
<dbReference type="InterPro" id="IPR051678">
    <property type="entry name" value="AGP_Transferase"/>
</dbReference>
<evidence type="ECO:0000313" key="2">
    <source>
        <dbReference type="EMBL" id="CAB5369659.1"/>
    </source>
</evidence>
<dbReference type="PANTHER" id="PTHR21310:SF15">
    <property type="entry name" value="AMINOGLYCOSIDE PHOSPHOTRANSFERASE DOMAIN-CONTAINING PROTEIN"/>
    <property type="match status" value="1"/>
</dbReference>
<protein>
    <recommendedName>
        <fullName evidence="1">Aminoglycoside phosphotransferase domain-containing protein</fullName>
    </recommendedName>
</protein>
<dbReference type="Proteomes" id="UP000684084">
    <property type="component" value="Unassembled WGS sequence"/>
</dbReference>
<sequence>MDNDESEKLSNYSAETIDDDEPLDLDIDVLLQHASCRLNRPCICARKLTRGLYNEIYLLRFETGPDCIARLSRELTHPASKFASEIATMKYVAQNTNIRVPAVYDWNGTAQNPIKNPYIFMEWLPGQHLYRVWYELTVEQKKCVLSQIVETLFELWMKCRFEEIGCLYMDEQSLSDSFISSATSTFRIGPVVNPLFYFEGRDSIPSFTGPFKSLQEFYGALIQKEKEFFEIHGAQELLGKKIDYGMAVTRVKNLVKQLDLLQSKLSNIFDESADQKPFTLVHSDFDAQNMLVERSSTNDIKIIGIIDWEFSRTGTLWDLCKYPIWIQERDELSTSDTNLQENHERQNLRDFFYDEMIVKLGNRVGQMLKMKEQDKRIDELENMFTFMIHKFDTLEGLLEHFFHHYGSEAKANIKLADPIMRLFWGPNLTKVQIPSERIINSYLLSVDKLSDTEVKVPNHYVASVYCELKSRDYNFSWQQASVIAFHMRNNELSLKKNSANKIISLSKIET</sequence>
<dbReference type="Pfam" id="PF01636">
    <property type="entry name" value="APH"/>
    <property type="match status" value="2"/>
</dbReference>
<dbReference type="SUPFAM" id="SSF56112">
    <property type="entry name" value="Protein kinase-like (PK-like)"/>
    <property type="match status" value="1"/>
</dbReference>
<dbReference type="PANTHER" id="PTHR21310">
    <property type="entry name" value="AMINOGLYCOSIDE PHOSPHOTRANSFERASE-RELATED-RELATED"/>
    <property type="match status" value="1"/>
</dbReference>
<proteinExistence type="predicted"/>
<dbReference type="VEuPathDB" id="FungiDB:RhiirFUN_016786"/>
<dbReference type="InterPro" id="IPR002575">
    <property type="entry name" value="Aminoglycoside_PTrfase"/>
</dbReference>
<accession>A0A2I1FKI2</accession>
<evidence type="ECO:0000259" key="1">
    <source>
        <dbReference type="Pfam" id="PF01636"/>
    </source>
</evidence>
<comment type="caution">
    <text evidence="2">The sequence shown here is derived from an EMBL/GenBank/DDBJ whole genome shotgun (WGS) entry which is preliminary data.</text>
</comment>
<dbReference type="VEuPathDB" id="FungiDB:FUN_011673"/>
<dbReference type="OrthoDB" id="10003767at2759"/>